<dbReference type="Pfam" id="PF00378">
    <property type="entry name" value="ECH_1"/>
    <property type="match status" value="1"/>
</dbReference>
<organism evidence="4 5">
    <name type="scientific">Maudiozyma barnettii</name>
    <dbReference type="NCBI Taxonomy" id="61262"/>
    <lineage>
        <taxon>Eukaryota</taxon>
        <taxon>Fungi</taxon>
        <taxon>Dikarya</taxon>
        <taxon>Ascomycota</taxon>
        <taxon>Saccharomycotina</taxon>
        <taxon>Saccharomycetes</taxon>
        <taxon>Saccharomycetales</taxon>
        <taxon>Saccharomycetaceae</taxon>
        <taxon>Maudiozyma</taxon>
    </lineage>
</organism>
<dbReference type="GO" id="GO:0006635">
    <property type="term" value="P:fatty acid beta-oxidation"/>
    <property type="evidence" value="ECO:0007669"/>
    <property type="project" value="TreeGrafter"/>
</dbReference>
<evidence type="ECO:0000256" key="3">
    <source>
        <dbReference type="ARBA" id="ARBA00023235"/>
    </source>
</evidence>
<accession>A0A8H2VF25</accession>
<dbReference type="AlphaFoldDB" id="A0A8H2VF25"/>
<reference evidence="4 5" key="1">
    <citation type="submission" date="2020-05" db="EMBL/GenBank/DDBJ databases">
        <authorList>
            <person name="Casaregola S."/>
            <person name="Devillers H."/>
            <person name="Grondin C."/>
        </authorList>
    </citation>
    <scope>NUCLEOTIDE SEQUENCE [LARGE SCALE GENOMIC DNA]</scope>
    <source>
        <strain evidence="4 5">CLIB 1767</strain>
    </source>
</reference>
<dbReference type="InterPro" id="IPR051053">
    <property type="entry name" value="ECH/Chromodomain_protein"/>
</dbReference>
<sequence>MLSSPRVSHRIDENIFIIELCDTDNLNSLTFEDFLLIATYLELANENSSINFTIIQSSGKFFSAGGKFTSVLELAPDSTNNKNQEEADEANTELRKLYTLIGSVATPNVYVTNAFVKHTKPIICSLNGPAIGLSACLVCLCDIVYSMNDSVYLLFPFSSLGFVAEVGSSVTLYDKLGINTTNEHLFFSTKIPFEELNEKIIVKNYNLGKDHDDHIEQTKKFNSKVISDLKLKSKHLSLGSLQEMKKLLSFETNNKLRQAQSLETNSTLPFWINGEPFKRFRELQQKKRRHKL</sequence>
<dbReference type="EMBL" id="CAEFZW010000004">
    <property type="protein sequence ID" value="CAB4254341.1"/>
    <property type="molecule type" value="Genomic_DNA"/>
</dbReference>
<evidence type="ECO:0000256" key="2">
    <source>
        <dbReference type="ARBA" id="ARBA00023140"/>
    </source>
</evidence>
<dbReference type="PANTHER" id="PTHR43684:SF1">
    <property type="entry name" value="ENOYL-COA DELTA ISOMERASE 2"/>
    <property type="match status" value="1"/>
</dbReference>
<evidence type="ECO:0000313" key="4">
    <source>
        <dbReference type="EMBL" id="CAB4254341.1"/>
    </source>
</evidence>
<dbReference type="SUPFAM" id="SSF52096">
    <property type="entry name" value="ClpP/crotonase"/>
    <property type="match status" value="1"/>
</dbReference>
<gene>
    <name evidence="4" type="ORF">KABA2_04S04026</name>
</gene>
<keyword evidence="2" id="KW-0576">Peroxisome</keyword>
<protein>
    <submittedName>
        <fullName evidence="4">Similar to Saccharomyces cerevisiae YOR180C DCI1 Peroxisomal protein</fullName>
    </submittedName>
</protein>
<dbReference type="GO" id="GO:0004165">
    <property type="term" value="F:delta(3)-delta(2)-enoyl-CoA isomerase activity"/>
    <property type="evidence" value="ECO:0007669"/>
    <property type="project" value="UniProtKB-ARBA"/>
</dbReference>
<dbReference type="CDD" id="cd06558">
    <property type="entry name" value="crotonase-like"/>
    <property type="match status" value="1"/>
</dbReference>
<keyword evidence="3" id="KW-0413">Isomerase</keyword>
<dbReference type="InterPro" id="IPR029045">
    <property type="entry name" value="ClpP/crotonase-like_dom_sf"/>
</dbReference>
<keyword evidence="5" id="KW-1185">Reference proteome</keyword>
<comment type="subcellular location">
    <subcellularLocation>
        <location evidence="1">Peroxisome</location>
    </subcellularLocation>
</comment>
<dbReference type="Gene3D" id="3.90.226.10">
    <property type="entry name" value="2-enoyl-CoA Hydratase, Chain A, domain 1"/>
    <property type="match status" value="1"/>
</dbReference>
<comment type="caution">
    <text evidence="4">The sequence shown here is derived from an EMBL/GenBank/DDBJ whole genome shotgun (WGS) entry which is preliminary data.</text>
</comment>
<dbReference type="PANTHER" id="PTHR43684">
    <property type="match status" value="1"/>
</dbReference>
<dbReference type="GeneID" id="64857330"/>
<dbReference type="RefSeq" id="XP_041406185.1">
    <property type="nucleotide sequence ID" value="XM_041550251.1"/>
</dbReference>
<dbReference type="Proteomes" id="UP000644660">
    <property type="component" value="Unassembled WGS sequence"/>
</dbReference>
<dbReference type="GO" id="GO:0005782">
    <property type="term" value="C:peroxisomal matrix"/>
    <property type="evidence" value="ECO:0007669"/>
    <property type="project" value="TreeGrafter"/>
</dbReference>
<name>A0A8H2VF25_9SACH</name>
<proteinExistence type="predicted"/>
<evidence type="ECO:0000313" key="5">
    <source>
        <dbReference type="Proteomes" id="UP000644660"/>
    </source>
</evidence>
<evidence type="ECO:0000256" key="1">
    <source>
        <dbReference type="ARBA" id="ARBA00004275"/>
    </source>
</evidence>
<dbReference type="OrthoDB" id="2018133at2759"/>
<dbReference type="InterPro" id="IPR001753">
    <property type="entry name" value="Enoyl-CoA_hydra/iso"/>
</dbReference>